<keyword evidence="3" id="KW-0274">FAD</keyword>
<dbReference type="Pfam" id="PF01494">
    <property type="entry name" value="FAD_binding_3"/>
    <property type="match status" value="1"/>
</dbReference>
<gene>
    <name evidence="7" type="ORF">DM02DRAFT_621119</name>
</gene>
<evidence type="ECO:0000256" key="4">
    <source>
        <dbReference type="ARBA" id="ARBA00023002"/>
    </source>
</evidence>
<dbReference type="STRING" id="97972.A0A2V1CWY0"/>
<name>A0A2V1CWY0_9PLEO</name>
<evidence type="ECO:0000256" key="2">
    <source>
        <dbReference type="ARBA" id="ARBA00022630"/>
    </source>
</evidence>
<dbReference type="PANTHER" id="PTHR47356">
    <property type="entry name" value="FAD-DEPENDENT MONOOXYGENASE ASQG-RELATED"/>
    <property type="match status" value="1"/>
</dbReference>
<feature type="domain" description="FAD-binding" evidence="6">
    <location>
        <begin position="249"/>
        <end position="303"/>
    </location>
</feature>
<dbReference type="GO" id="GO:0004497">
    <property type="term" value="F:monooxygenase activity"/>
    <property type="evidence" value="ECO:0007669"/>
    <property type="project" value="InterPro"/>
</dbReference>
<evidence type="ECO:0000256" key="3">
    <source>
        <dbReference type="ARBA" id="ARBA00022827"/>
    </source>
</evidence>
<dbReference type="EMBL" id="KZ806518">
    <property type="protein sequence ID" value="PVH90237.1"/>
    <property type="molecule type" value="Genomic_DNA"/>
</dbReference>
<dbReference type="Proteomes" id="UP000244855">
    <property type="component" value="Unassembled WGS sequence"/>
</dbReference>
<keyword evidence="4" id="KW-0560">Oxidoreductase</keyword>
<dbReference type="Gene3D" id="3.50.50.60">
    <property type="entry name" value="FAD/NAD(P)-binding domain"/>
    <property type="match status" value="1"/>
</dbReference>
<dbReference type="InterPro" id="IPR050562">
    <property type="entry name" value="FAD_mOase_fung"/>
</dbReference>
<dbReference type="OrthoDB" id="2431938at2759"/>
<keyword evidence="2" id="KW-0285">Flavoprotein</keyword>
<feature type="region of interest" description="Disordered" evidence="5">
    <location>
        <begin position="127"/>
        <end position="147"/>
    </location>
</feature>
<dbReference type="AlphaFoldDB" id="A0A2V1CWY0"/>
<protein>
    <submittedName>
        <fullName evidence="7">FAD/NAD(P)-binding domain-containing protein</fullName>
    </submittedName>
</protein>
<feature type="compositionally biased region" description="Polar residues" evidence="5">
    <location>
        <begin position="131"/>
        <end position="141"/>
    </location>
</feature>
<evidence type="ECO:0000313" key="7">
    <source>
        <dbReference type="EMBL" id="PVH90237.1"/>
    </source>
</evidence>
<organism evidence="7 8">
    <name type="scientific">Periconia macrospinosa</name>
    <dbReference type="NCBI Taxonomy" id="97972"/>
    <lineage>
        <taxon>Eukaryota</taxon>
        <taxon>Fungi</taxon>
        <taxon>Dikarya</taxon>
        <taxon>Ascomycota</taxon>
        <taxon>Pezizomycotina</taxon>
        <taxon>Dothideomycetes</taxon>
        <taxon>Pleosporomycetidae</taxon>
        <taxon>Pleosporales</taxon>
        <taxon>Massarineae</taxon>
        <taxon>Periconiaceae</taxon>
        <taxon>Periconia</taxon>
    </lineage>
</organism>
<evidence type="ECO:0000259" key="6">
    <source>
        <dbReference type="Pfam" id="PF01494"/>
    </source>
</evidence>
<comment type="similarity">
    <text evidence="1">Belongs to the paxM FAD-dependent monooxygenase family.</text>
</comment>
<proteinExistence type="inferred from homology"/>
<accession>A0A2V1CWY0</accession>
<keyword evidence="8" id="KW-1185">Reference proteome</keyword>
<evidence type="ECO:0000256" key="5">
    <source>
        <dbReference type="SAM" id="MobiDB-lite"/>
    </source>
</evidence>
<dbReference type="InterPro" id="IPR036188">
    <property type="entry name" value="FAD/NAD-bd_sf"/>
</dbReference>
<dbReference type="GO" id="GO:0071949">
    <property type="term" value="F:FAD binding"/>
    <property type="evidence" value="ECO:0007669"/>
    <property type="project" value="InterPro"/>
</dbReference>
<dbReference type="PANTHER" id="PTHR47356:SF2">
    <property type="entry name" value="FAD-BINDING DOMAIN-CONTAINING PROTEIN-RELATED"/>
    <property type="match status" value="1"/>
</dbReference>
<dbReference type="PRINTS" id="PR00420">
    <property type="entry name" value="RNGMNOXGNASE"/>
</dbReference>
<dbReference type="SUPFAM" id="SSF51905">
    <property type="entry name" value="FAD/NAD(P)-binding domain"/>
    <property type="match status" value="1"/>
</dbReference>
<evidence type="ECO:0000256" key="1">
    <source>
        <dbReference type="ARBA" id="ARBA00007992"/>
    </source>
</evidence>
<sequence length="422" mass="46793">MGLRALGQLGLLPDLEKGSTPLEKFQRIDHQGRDIGDAWFFTFVGESHGARPRVISRHTLMQVFWNNLPVSARAHIHSNKKVSNVRTTSNGVVVSCTDGTSYEGAMVIGADGAYSAVRKHMQRLALEEQQKNAQSSESPAKQNHADEEKPFLTSYRCLWIRFPVLPQLTIGDAFETHGPLITTQLFVDEDSALLNVYEKLPSPTYTPQRWTEADDDPFMDKWRHLPLTRNKLTLGQAYDHRVAAGWINLEEGVVRKWSFGGRVVLVGDAAHKYTPSSGMGCNEGIVDVVVLTNEIARAFSSASRSSSPSEDSSATTTINTVPSAVALATGFKTYQNTRFDLVSYGCMVSGTATNASTWSSLFLKFFDLWILSMKPIQRFFVHLGAKDMARTPCFEFIEGEELIVGKVPWTSKIPKRAEVGAE</sequence>
<dbReference type="InterPro" id="IPR002938">
    <property type="entry name" value="FAD-bd"/>
</dbReference>
<evidence type="ECO:0000313" key="8">
    <source>
        <dbReference type="Proteomes" id="UP000244855"/>
    </source>
</evidence>
<reference evidence="7 8" key="1">
    <citation type="journal article" date="2018" name="Sci. Rep.">
        <title>Comparative genomics provides insights into the lifestyle and reveals functional heterogeneity of dark septate endophytic fungi.</title>
        <authorList>
            <person name="Knapp D.G."/>
            <person name="Nemeth J.B."/>
            <person name="Barry K."/>
            <person name="Hainaut M."/>
            <person name="Henrissat B."/>
            <person name="Johnson J."/>
            <person name="Kuo A."/>
            <person name="Lim J.H.P."/>
            <person name="Lipzen A."/>
            <person name="Nolan M."/>
            <person name="Ohm R.A."/>
            <person name="Tamas L."/>
            <person name="Grigoriev I.V."/>
            <person name="Spatafora J.W."/>
            <person name="Nagy L.G."/>
            <person name="Kovacs G.M."/>
        </authorList>
    </citation>
    <scope>NUCLEOTIDE SEQUENCE [LARGE SCALE GENOMIC DNA]</scope>
    <source>
        <strain evidence="7 8">DSE2036</strain>
    </source>
</reference>